<keyword evidence="4" id="KW-1185">Reference proteome</keyword>
<accession>A0A2S2DSD0</accession>
<dbReference type="InterPro" id="IPR052177">
    <property type="entry name" value="Divisome_Glycosyl_Hydrolase"/>
</dbReference>
<evidence type="ECO:0000313" key="3">
    <source>
        <dbReference type="EMBL" id="AWL08268.1"/>
    </source>
</evidence>
<dbReference type="InterPro" id="IPR003790">
    <property type="entry name" value="GHL10"/>
</dbReference>
<dbReference type="Proteomes" id="UP000245468">
    <property type="component" value="Chromosome"/>
</dbReference>
<gene>
    <name evidence="3" type="primary">amiA</name>
    <name evidence="3" type="ORF">HME7025_00395</name>
</gene>
<dbReference type="InterPro" id="IPR017853">
    <property type="entry name" value="GH"/>
</dbReference>
<dbReference type="SUPFAM" id="SSF51445">
    <property type="entry name" value="(Trans)glycosidases"/>
    <property type="match status" value="1"/>
</dbReference>
<keyword evidence="1" id="KW-0732">Signal</keyword>
<keyword evidence="3" id="KW-0378">Hydrolase</keyword>
<dbReference type="AlphaFoldDB" id="A0A2S2DSD0"/>
<evidence type="ECO:0000259" key="2">
    <source>
        <dbReference type="Pfam" id="PF02638"/>
    </source>
</evidence>
<dbReference type="EC" id="3.5.1.28" evidence="3"/>
<feature type="domain" description="Glycosyl hydrolase-like 10" evidence="2">
    <location>
        <begin position="25"/>
        <end position="335"/>
    </location>
</feature>
<dbReference type="OrthoDB" id="9773203at2"/>
<reference evidence="4" key="1">
    <citation type="submission" date="2018-05" db="EMBL/GenBank/DDBJ databases">
        <title>Pseudarcicella sp. HME7025 Genome sequencing and assembly.</title>
        <authorList>
            <person name="Kim H."/>
            <person name="Kang H."/>
            <person name="Joh K."/>
        </authorList>
    </citation>
    <scope>NUCLEOTIDE SEQUENCE [LARGE SCALE GENOMIC DNA]</scope>
    <source>
        <strain evidence="4">HME7025</strain>
    </source>
</reference>
<proteinExistence type="predicted"/>
<organism evidence="3 4">
    <name type="scientific">Aquirufa nivalisilvae</name>
    <dbReference type="NCBI Taxonomy" id="2516557"/>
    <lineage>
        <taxon>Bacteria</taxon>
        <taxon>Pseudomonadati</taxon>
        <taxon>Bacteroidota</taxon>
        <taxon>Cytophagia</taxon>
        <taxon>Cytophagales</taxon>
        <taxon>Flectobacillaceae</taxon>
        <taxon>Aquirufa</taxon>
    </lineage>
</organism>
<evidence type="ECO:0000313" key="4">
    <source>
        <dbReference type="Proteomes" id="UP000245468"/>
    </source>
</evidence>
<dbReference type="PANTHER" id="PTHR43405">
    <property type="entry name" value="GLYCOSYL HYDROLASE DIGH"/>
    <property type="match status" value="1"/>
</dbReference>
<dbReference type="GO" id="GO:0008745">
    <property type="term" value="F:N-acetylmuramoyl-L-alanine amidase activity"/>
    <property type="evidence" value="ECO:0007669"/>
    <property type="project" value="UniProtKB-EC"/>
</dbReference>
<evidence type="ECO:0000256" key="1">
    <source>
        <dbReference type="ARBA" id="ARBA00022729"/>
    </source>
</evidence>
<dbReference type="KEGG" id="psez:HME7025_00395"/>
<dbReference type="Pfam" id="PF02638">
    <property type="entry name" value="GHL10"/>
    <property type="match status" value="1"/>
</dbReference>
<dbReference type="EMBL" id="CP029346">
    <property type="protein sequence ID" value="AWL08268.1"/>
    <property type="molecule type" value="Genomic_DNA"/>
</dbReference>
<dbReference type="Gene3D" id="3.20.20.80">
    <property type="entry name" value="Glycosidases"/>
    <property type="match status" value="1"/>
</dbReference>
<dbReference type="PANTHER" id="PTHR43405:SF1">
    <property type="entry name" value="GLYCOSYL HYDROLASE DIGH"/>
    <property type="match status" value="1"/>
</dbReference>
<name>A0A2S2DSD0_9BACT</name>
<sequence length="501" mass="58113">MRGSYLILALFFLIHSLAAQSPKRELRGVWVATVQNIDWPSARNYNSLKQREEFIDLIDSHHRTGMNAIFVQVRCAADALYAKSTEPWSAYLSGFQGQAPSPYYDPMEFMIEESHERGMEFHAWLNLNRATMSSKTILSSDHLARRHPEWLFSYNGQLILNFGIPQVRHYIAELVKNLVKNYDVDGVHFDDYFYPYPVKGASIPDEKTYQQYKFPEESLADWRRRNVNMLIQEIAETVKSTKPKVKFGISPFGIWRHQSIDQEDGSPTRAGLQSYDDLFADTELWIRKGWVDYLAPQLYWGTTHRVAPYKALATWWNEHSFDRPIYIGHAAYHLSDIWAPSELTKQLNISRSLPKVQGAIYFSSRQISQNTKGWRDSLRSKHFEHIALIPPMLWLDSIAPTAPHQVSLTKQKDQWILRWKEGEPSLDNDPAHYYVVYRIQKDEIEPLDKGENIIYKGSSKQIIIDPKWIKSGTGFVVTALDRLHNESIPGTIQWIVPNVVE</sequence>
<protein>
    <submittedName>
        <fullName evidence="3">N-acetylmuramoyl-L-alanine amidase</fullName>
        <ecNumber evidence="3">3.5.1.28</ecNumber>
    </submittedName>
</protein>